<dbReference type="PROSITE" id="PS50109">
    <property type="entry name" value="HIS_KIN"/>
    <property type="match status" value="1"/>
</dbReference>
<comment type="catalytic activity">
    <reaction evidence="1">
        <text>ATP + protein L-histidine = ADP + protein N-phospho-L-histidine.</text>
        <dbReference type="EC" id="2.7.13.3"/>
    </reaction>
</comment>
<dbReference type="Gene3D" id="3.30.565.10">
    <property type="entry name" value="Histidine kinase-like ATPase, C-terminal domain"/>
    <property type="match status" value="1"/>
</dbReference>
<dbReference type="CDD" id="cd00130">
    <property type="entry name" value="PAS"/>
    <property type="match status" value="2"/>
</dbReference>
<sequence length="518" mass="59139">MNDGFFSGITHQNLEQDFKLLKAALDASVTGIIITDNGLPDNPIIYCNKAFEDMTGYQRSEIIGRNCRFLQKDDREQAARYQLGEAVANGNDAVVEIRNYKKDGTLFWNELYLSPIYNDNGQLTYFVGVQHDITLRKRAEEELKANQAEMEQRVEDRTRSLREKEEYLSSIFETIRESLMVLSPELKVLTVNHDFIKTFKVSKEETEGKQLYELGNGQWDIPELRRLLEQVLPTNNPVVDFEVSHDFPHIGKKLMLLNAHRIELEGEYKDRILIAIEDITDKREIEQRKDDFLSIASHELKTPLTTVKGYVQVMDKLVAKTGDEKLHNAIEKTSVYIDRLNNLITELLDVSRIQSGKFKIYKEPFSFDNMVQNAVNSLHQASPSHHINVIGETGIEIVGDEAHLEQVMINLLSNAIKYSPDEKEVDVQLSVVSNFVKVSVSDKGLGISREEQKRIFDRFYRVGNIQQKFPGMGIGLYICSEIIKNHGGNLWVESEPGKGSSFSFTLPLTKSDLEEDAK</sequence>
<dbReference type="Pfam" id="PF13426">
    <property type="entry name" value="PAS_9"/>
    <property type="match status" value="1"/>
</dbReference>
<dbReference type="InterPro" id="IPR050351">
    <property type="entry name" value="BphY/WalK/GraS-like"/>
</dbReference>
<dbReference type="InterPro" id="IPR004358">
    <property type="entry name" value="Sig_transdc_His_kin-like_C"/>
</dbReference>
<keyword evidence="4" id="KW-0597">Phosphoprotein</keyword>
<evidence type="ECO:0000259" key="13">
    <source>
        <dbReference type="PROSITE" id="PS50109"/>
    </source>
</evidence>
<dbReference type="InterPro" id="IPR013656">
    <property type="entry name" value="PAS_4"/>
</dbReference>
<comment type="caution">
    <text evidence="16">The sequence shown here is derived from an EMBL/GenBank/DDBJ whole genome shotgun (WGS) entry which is preliminary data.</text>
</comment>
<dbReference type="PANTHER" id="PTHR42878:SF7">
    <property type="entry name" value="SENSOR HISTIDINE KINASE GLRK"/>
    <property type="match status" value="1"/>
</dbReference>
<accession>A0A563UBQ8</accession>
<evidence type="ECO:0000256" key="2">
    <source>
        <dbReference type="ARBA" id="ARBA00004141"/>
    </source>
</evidence>
<dbReference type="InterPro" id="IPR000700">
    <property type="entry name" value="PAS-assoc_C"/>
</dbReference>
<dbReference type="SMART" id="SM00091">
    <property type="entry name" value="PAS"/>
    <property type="match status" value="2"/>
</dbReference>
<protein>
    <recommendedName>
        <fullName evidence="3">histidine kinase</fullName>
        <ecNumber evidence="3">2.7.13.3</ecNumber>
    </recommendedName>
</protein>
<evidence type="ECO:0000256" key="8">
    <source>
        <dbReference type="ARBA" id="ARBA00022777"/>
    </source>
</evidence>
<dbReference type="Pfam" id="PF00512">
    <property type="entry name" value="HisKA"/>
    <property type="match status" value="1"/>
</dbReference>
<dbReference type="SUPFAM" id="SSF55874">
    <property type="entry name" value="ATPase domain of HSP90 chaperone/DNA topoisomerase II/histidine kinase"/>
    <property type="match status" value="1"/>
</dbReference>
<keyword evidence="12" id="KW-0472">Membrane</keyword>
<dbReference type="EC" id="2.7.13.3" evidence="3"/>
<dbReference type="NCBIfam" id="TIGR00229">
    <property type="entry name" value="sensory_box"/>
    <property type="match status" value="2"/>
</dbReference>
<keyword evidence="8" id="KW-0418">Kinase</keyword>
<organism evidence="16 17">
    <name type="scientific">Mucilaginibacter achroorhodeus</name>
    <dbReference type="NCBI Taxonomy" id="2599294"/>
    <lineage>
        <taxon>Bacteria</taxon>
        <taxon>Pseudomonadati</taxon>
        <taxon>Bacteroidota</taxon>
        <taxon>Sphingobacteriia</taxon>
        <taxon>Sphingobacteriales</taxon>
        <taxon>Sphingobacteriaceae</taxon>
        <taxon>Mucilaginibacter</taxon>
    </lineage>
</organism>
<evidence type="ECO:0000256" key="4">
    <source>
        <dbReference type="ARBA" id="ARBA00022553"/>
    </source>
</evidence>
<dbReference type="Pfam" id="PF02518">
    <property type="entry name" value="HATPase_c"/>
    <property type="match status" value="1"/>
</dbReference>
<gene>
    <name evidence="16" type="ORF">FPZ42_04900</name>
</gene>
<evidence type="ECO:0000256" key="5">
    <source>
        <dbReference type="ARBA" id="ARBA00022679"/>
    </source>
</evidence>
<evidence type="ECO:0000259" key="15">
    <source>
        <dbReference type="PROSITE" id="PS50113"/>
    </source>
</evidence>
<evidence type="ECO:0000256" key="7">
    <source>
        <dbReference type="ARBA" id="ARBA00022741"/>
    </source>
</evidence>
<dbReference type="SUPFAM" id="SSF55785">
    <property type="entry name" value="PYP-like sensor domain (PAS domain)"/>
    <property type="match status" value="2"/>
</dbReference>
<dbReference type="SUPFAM" id="SSF47384">
    <property type="entry name" value="Homodimeric domain of signal transducing histidine kinase"/>
    <property type="match status" value="1"/>
</dbReference>
<evidence type="ECO:0000259" key="14">
    <source>
        <dbReference type="PROSITE" id="PS50112"/>
    </source>
</evidence>
<dbReference type="OrthoDB" id="9813151at2"/>
<dbReference type="InterPro" id="IPR035965">
    <property type="entry name" value="PAS-like_dom_sf"/>
</dbReference>
<dbReference type="InterPro" id="IPR036890">
    <property type="entry name" value="HATPase_C_sf"/>
</dbReference>
<dbReference type="SMART" id="SM00388">
    <property type="entry name" value="HisKA"/>
    <property type="match status" value="1"/>
</dbReference>
<dbReference type="GO" id="GO:0016020">
    <property type="term" value="C:membrane"/>
    <property type="evidence" value="ECO:0007669"/>
    <property type="project" value="UniProtKB-SubCell"/>
</dbReference>
<dbReference type="Gene3D" id="3.30.450.20">
    <property type="entry name" value="PAS domain"/>
    <property type="match status" value="2"/>
</dbReference>
<dbReference type="SMART" id="SM00387">
    <property type="entry name" value="HATPase_c"/>
    <property type="match status" value="1"/>
</dbReference>
<keyword evidence="9" id="KW-0067">ATP-binding</keyword>
<keyword evidence="7" id="KW-0547">Nucleotide-binding</keyword>
<evidence type="ECO:0000313" key="16">
    <source>
        <dbReference type="EMBL" id="TWR28774.1"/>
    </source>
</evidence>
<evidence type="ECO:0000256" key="9">
    <source>
        <dbReference type="ARBA" id="ARBA00022840"/>
    </source>
</evidence>
<dbReference type="InterPro" id="IPR005467">
    <property type="entry name" value="His_kinase_dom"/>
</dbReference>
<dbReference type="SMART" id="SM00086">
    <property type="entry name" value="PAC"/>
    <property type="match status" value="1"/>
</dbReference>
<dbReference type="Gene3D" id="1.10.287.130">
    <property type="match status" value="1"/>
</dbReference>
<proteinExistence type="predicted"/>
<dbReference type="FunFam" id="1.10.287.130:FF:000001">
    <property type="entry name" value="Two-component sensor histidine kinase"/>
    <property type="match status" value="1"/>
</dbReference>
<keyword evidence="6" id="KW-0812">Transmembrane</keyword>
<dbReference type="AlphaFoldDB" id="A0A563UBQ8"/>
<dbReference type="InterPro" id="IPR003594">
    <property type="entry name" value="HATPase_dom"/>
</dbReference>
<dbReference type="GO" id="GO:0007234">
    <property type="term" value="P:osmosensory signaling via phosphorelay pathway"/>
    <property type="evidence" value="ECO:0007669"/>
    <property type="project" value="TreeGrafter"/>
</dbReference>
<dbReference type="FunFam" id="3.30.565.10:FF:000006">
    <property type="entry name" value="Sensor histidine kinase WalK"/>
    <property type="match status" value="1"/>
</dbReference>
<keyword evidence="11" id="KW-0902">Two-component regulatory system</keyword>
<dbReference type="GO" id="GO:0000156">
    <property type="term" value="F:phosphorelay response regulator activity"/>
    <property type="evidence" value="ECO:0007669"/>
    <property type="project" value="TreeGrafter"/>
</dbReference>
<evidence type="ECO:0000256" key="10">
    <source>
        <dbReference type="ARBA" id="ARBA00022989"/>
    </source>
</evidence>
<dbReference type="Proteomes" id="UP000318010">
    <property type="component" value="Unassembled WGS sequence"/>
</dbReference>
<dbReference type="PROSITE" id="PS50112">
    <property type="entry name" value="PAS"/>
    <property type="match status" value="1"/>
</dbReference>
<name>A0A563UBQ8_9SPHI</name>
<dbReference type="InterPro" id="IPR001610">
    <property type="entry name" value="PAC"/>
</dbReference>
<dbReference type="EMBL" id="VOEI01000001">
    <property type="protein sequence ID" value="TWR28774.1"/>
    <property type="molecule type" value="Genomic_DNA"/>
</dbReference>
<dbReference type="CDD" id="cd00082">
    <property type="entry name" value="HisKA"/>
    <property type="match status" value="1"/>
</dbReference>
<keyword evidence="10" id="KW-1133">Transmembrane helix</keyword>
<comment type="subcellular location">
    <subcellularLocation>
        <location evidence="2">Membrane</location>
        <topology evidence="2">Multi-pass membrane protein</topology>
    </subcellularLocation>
</comment>
<evidence type="ECO:0000256" key="1">
    <source>
        <dbReference type="ARBA" id="ARBA00000085"/>
    </source>
</evidence>
<dbReference type="InterPro" id="IPR003661">
    <property type="entry name" value="HisK_dim/P_dom"/>
</dbReference>
<dbReference type="InterPro" id="IPR036097">
    <property type="entry name" value="HisK_dim/P_sf"/>
</dbReference>
<reference evidence="16 17" key="1">
    <citation type="submission" date="2019-07" db="EMBL/GenBank/DDBJ databases">
        <authorList>
            <person name="Kim J."/>
        </authorList>
    </citation>
    <scope>NUCLEOTIDE SEQUENCE [LARGE SCALE GENOMIC DNA]</scope>
    <source>
        <strain evidence="16 17">MJ1a</strain>
    </source>
</reference>
<evidence type="ECO:0000256" key="6">
    <source>
        <dbReference type="ARBA" id="ARBA00022692"/>
    </source>
</evidence>
<evidence type="ECO:0000313" key="17">
    <source>
        <dbReference type="Proteomes" id="UP000318010"/>
    </source>
</evidence>
<keyword evidence="5" id="KW-0808">Transferase</keyword>
<keyword evidence="17" id="KW-1185">Reference proteome</keyword>
<evidence type="ECO:0000256" key="12">
    <source>
        <dbReference type="ARBA" id="ARBA00023136"/>
    </source>
</evidence>
<feature type="domain" description="Histidine kinase" evidence="13">
    <location>
        <begin position="295"/>
        <end position="510"/>
    </location>
</feature>
<feature type="domain" description="PAS" evidence="14">
    <location>
        <begin position="17"/>
        <end position="90"/>
    </location>
</feature>
<feature type="domain" description="PAC" evidence="15">
    <location>
        <begin position="93"/>
        <end position="145"/>
    </location>
</feature>
<evidence type="ECO:0000256" key="3">
    <source>
        <dbReference type="ARBA" id="ARBA00012438"/>
    </source>
</evidence>
<dbReference type="PROSITE" id="PS50113">
    <property type="entry name" value="PAC"/>
    <property type="match status" value="1"/>
</dbReference>
<dbReference type="Pfam" id="PF08448">
    <property type="entry name" value="PAS_4"/>
    <property type="match status" value="1"/>
</dbReference>
<dbReference type="GO" id="GO:0030295">
    <property type="term" value="F:protein kinase activator activity"/>
    <property type="evidence" value="ECO:0007669"/>
    <property type="project" value="TreeGrafter"/>
</dbReference>
<dbReference type="PANTHER" id="PTHR42878">
    <property type="entry name" value="TWO-COMPONENT HISTIDINE KINASE"/>
    <property type="match status" value="1"/>
</dbReference>
<dbReference type="PRINTS" id="PR00344">
    <property type="entry name" value="BCTRLSENSOR"/>
</dbReference>
<dbReference type="InterPro" id="IPR000014">
    <property type="entry name" value="PAS"/>
</dbReference>
<dbReference type="GO" id="GO:0000155">
    <property type="term" value="F:phosphorelay sensor kinase activity"/>
    <property type="evidence" value="ECO:0007669"/>
    <property type="project" value="InterPro"/>
</dbReference>
<evidence type="ECO:0000256" key="11">
    <source>
        <dbReference type="ARBA" id="ARBA00023012"/>
    </source>
</evidence>